<dbReference type="EMBL" id="LR134408">
    <property type="protein sequence ID" value="VEH72397.1"/>
    <property type="molecule type" value="Genomic_DNA"/>
</dbReference>
<keyword evidence="5" id="KW-1185">Reference proteome</keyword>
<dbReference type="Pfam" id="PF04023">
    <property type="entry name" value="FeoA"/>
    <property type="match status" value="1"/>
</dbReference>
<gene>
    <name evidence="4" type="ORF">NCTC934_00662</name>
</gene>
<feature type="region of interest" description="Disordered" evidence="2">
    <location>
        <begin position="1"/>
        <end position="26"/>
    </location>
</feature>
<sequence length="98" mass="10453">MHNPFSSSHPTPPESGPMRADQAPTDAVVELSAECLHNAVETQPALAVRLRELGFRPGTRVQIGRTVAGGARVVSMGTARYAVDAHTLRQLEVIPVEA</sequence>
<dbReference type="Gene3D" id="2.30.30.90">
    <property type="match status" value="1"/>
</dbReference>
<feature type="domain" description="Ferrous iron transporter FeoA-like" evidence="3">
    <location>
        <begin position="41"/>
        <end position="93"/>
    </location>
</feature>
<dbReference type="InterPro" id="IPR008988">
    <property type="entry name" value="Transcriptional_repressor_C"/>
</dbReference>
<protein>
    <recommendedName>
        <fullName evidence="3">Ferrous iron transporter FeoA-like domain-containing protein</fullName>
    </recommendedName>
</protein>
<accession>A0ABY6TEH0</accession>
<proteinExistence type="predicted"/>
<dbReference type="SUPFAM" id="SSF50037">
    <property type="entry name" value="C-terminal domain of transcriptional repressors"/>
    <property type="match status" value="1"/>
</dbReference>
<dbReference type="InterPro" id="IPR038157">
    <property type="entry name" value="FeoA_core_dom"/>
</dbReference>
<evidence type="ECO:0000256" key="1">
    <source>
        <dbReference type="ARBA" id="ARBA00023004"/>
    </source>
</evidence>
<name>A0ABY6TEH0_9CORY</name>
<evidence type="ECO:0000259" key="3">
    <source>
        <dbReference type="Pfam" id="PF04023"/>
    </source>
</evidence>
<evidence type="ECO:0000313" key="4">
    <source>
        <dbReference type="EMBL" id="VEH72397.1"/>
    </source>
</evidence>
<dbReference type="RefSeq" id="WP_126318561.1">
    <property type="nucleotide sequence ID" value="NZ_LR134408.1"/>
</dbReference>
<evidence type="ECO:0000313" key="5">
    <source>
        <dbReference type="Proteomes" id="UP000280707"/>
    </source>
</evidence>
<organism evidence="4 5">
    <name type="scientific">Corynebacterium segmentosum</name>
    <dbReference type="NCBI Taxonomy" id="43990"/>
    <lineage>
        <taxon>Bacteria</taxon>
        <taxon>Bacillati</taxon>
        <taxon>Actinomycetota</taxon>
        <taxon>Actinomycetes</taxon>
        <taxon>Mycobacteriales</taxon>
        <taxon>Corynebacteriaceae</taxon>
        <taxon>Corynebacterium</taxon>
    </lineage>
</organism>
<reference evidence="4 5" key="1">
    <citation type="submission" date="2018-12" db="EMBL/GenBank/DDBJ databases">
        <authorList>
            <consortium name="Pathogen Informatics"/>
        </authorList>
    </citation>
    <scope>NUCLEOTIDE SEQUENCE [LARGE SCALE GENOMIC DNA]</scope>
    <source>
        <strain evidence="4 5">NCTC934</strain>
    </source>
</reference>
<dbReference type="Proteomes" id="UP000280707">
    <property type="component" value="Chromosome"/>
</dbReference>
<dbReference type="InterPro" id="IPR007167">
    <property type="entry name" value="Fe-transptr_FeoA-like"/>
</dbReference>
<evidence type="ECO:0000256" key="2">
    <source>
        <dbReference type="SAM" id="MobiDB-lite"/>
    </source>
</evidence>
<keyword evidence="1" id="KW-0408">Iron</keyword>